<evidence type="ECO:0000256" key="7">
    <source>
        <dbReference type="SAM" id="Phobius"/>
    </source>
</evidence>
<evidence type="ECO:0000256" key="1">
    <source>
        <dbReference type="ARBA" id="ARBA00004651"/>
    </source>
</evidence>
<sequence>MGREFGWLWAAFTVSAVGSTVALDSMGLIAILVLGSGTVELALLAAAGRAVGALVAVPLGPWVEFRRKRPVMVAMDLARFAAVASVPAAYALGWLTFTQLVVVAVAVGAANIVFGAASGACLKAVVRPERLLTANRRFEATTWTTTALGPPVGGAAIGLFGPVATTVADAVSYLLSALCVRAMGRAEPTPTPRAGRLTLAEIGVGWRHILRHPYLRPLFLNMTLVNGLIMATAPLFATLFLRELGFTPVHYGLALGLPCLGGLLGARLVKPLVARFGAHRVLRTAGVLRVCWPVGLAFTPPGTAGLLLVLGLQFGLITCISVFNPLCVTVRLEQTDTDRVARVLSAWSISSGLAIAALTVCWGLLASLVGVRQGLFAAGALMFATVPLLPRRSSPAAPGLTRTGQAPDRATPPPTPPRTPRR</sequence>
<feature type="compositionally biased region" description="Pro residues" evidence="6">
    <location>
        <begin position="410"/>
        <end position="422"/>
    </location>
</feature>
<proteinExistence type="predicted"/>
<feature type="transmembrane region" description="Helical" evidence="7">
    <location>
        <begin position="304"/>
        <end position="323"/>
    </location>
</feature>
<dbReference type="GO" id="GO:0005886">
    <property type="term" value="C:plasma membrane"/>
    <property type="evidence" value="ECO:0007669"/>
    <property type="project" value="UniProtKB-SubCell"/>
</dbReference>
<evidence type="ECO:0000256" key="5">
    <source>
        <dbReference type="ARBA" id="ARBA00023136"/>
    </source>
</evidence>
<feature type="transmembrane region" description="Helical" evidence="7">
    <location>
        <begin position="7"/>
        <end position="35"/>
    </location>
</feature>
<dbReference type="GO" id="GO:0022857">
    <property type="term" value="F:transmembrane transporter activity"/>
    <property type="evidence" value="ECO:0007669"/>
    <property type="project" value="InterPro"/>
</dbReference>
<dbReference type="PANTHER" id="PTHR23513:SF6">
    <property type="entry name" value="MAJOR FACILITATOR SUPERFAMILY ASSOCIATED DOMAIN-CONTAINING PROTEIN"/>
    <property type="match status" value="1"/>
</dbReference>
<dbReference type="RefSeq" id="WP_104476091.1">
    <property type="nucleotide sequence ID" value="NZ_CP154825.1"/>
</dbReference>
<dbReference type="Proteomes" id="UP000239203">
    <property type="component" value="Unassembled WGS sequence"/>
</dbReference>
<dbReference type="Gene3D" id="1.20.1250.20">
    <property type="entry name" value="MFS general substrate transporter like domains"/>
    <property type="match status" value="1"/>
</dbReference>
<feature type="transmembrane region" description="Helical" evidence="7">
    <location>
        <begin position="77"/>
        <end position="95"/>
    </location>
</feature>
<reference evidence="8 9" key="1">
    <citation type="submission" date="2018-02" db="EMBL/GenBank/DDBJ databases">
        <title>Genomic Encyclopedia of Archaeal and Bacterial Type Strains, Phase II (KMG-II): from individual species to whole genera.</title>
        <authorList>
            <person name="Goeker M."/>
        </authorList>
    </citation>
    <scope>NUCLEOTIDE SEQUENCE [LARGE SCALE GENOMIC DNA]</scope>
    <source>
        <strain evidence="8 9">YU 961-1</strain>
    </source>
</reference>
<feature type="transmembrane region" description="Helical" evidence="7">
    <location>
        <begin position="249"/>
        <end position="269"/>
    </location>
</feature>
<comment type="caution">
    <text evidence="8">The sequence shown here is derived from an EMBL/GenBank/DDBJ whole genome shotgun (WGS) entry which is preliminary data.</text>
</comment>
<keyword evidence="5 7" id="KW-0472">Membrane</keyword>
<keyword evidence="2" id="KW-1003">Cell membrane</keyword>
<keyword evidence="9" id="KW-1185">Reference proteome</keyword>
<organism evidence="8 9">
    <name type="scientific">Actinokineospora auranticolor</name>
    <dbReference type="NCBI Taxonomy" id="155976"/>
    <lineage>
        <taxon>Bacteria</taxon>
        <taxon>Bacillati</taxon>
        <taxon>Actinomycetota</taxon>
        <taxon>Actinomycetes</taxon>
        <taxon>Pseudonocardiales</taxon>
        <taxon>Pseudonocardiaceae</taxon>
        <taxon>Actinokineospora</taxon>
    </lineage>
</organism>
<feature type="transmembrane region" description="Helical" evidence="7">
    <location>
        <begin position="41"/>
        <end position="65"/>
    </location>
</feature>
<accession>A0A2S6H0U6</accession>
<dbReference type="Pfam" id="PF07690">
    <property type="entry name" value="MFS_1"/>
    <property type="match status" value="1"/>
</dbReference>
<evidence type="ECO:0000256" key="4">
    <source>
        <dbReference type="ARBA" id="ARBA00022989"/>
    </source>
</evidence>
<name>A0A2S6H0U6_9PSEU</name>
<evidence type="ECO:0000313" key="9">
    <source>
        <dbReference type="Proteomes" id="UP000239203"/>
    </source>
</evidence>
<evidence type="ECO:0000256" key="3">
    <source>
        <dbReference type="ARBA" id="ARBA00022692"/>
    </source>
</evidence>
<dbReference type="InterPro" id="IPR036259">
    <property type="entry name" value="MFS_trans_sf"/>
</dbReference>
<feature type="transmembrane region" description="Helical" evidence="7">
    <location>
        <begin position="101"/>
        <end position="126"/>
    </location>
</feature>
<gene>
    <name evidence="8" type="ORF">CLV40_101293</name>
</gene>
<comment type="subcellular location">
    <subcellularLocation>
        <location evidence="1">Cell membrane</location>
        <topology evidence="1">Multi-pass membrane protein</topology>
    </subcellularLocation>
</comment>
<evidence type="ECO:0000256" key="6">
    <source>
        <dbReference type="SAM" id="MobiDB-lite"/>
    </source>
</evidence>
<evidence type="ECO:0000256" key="2">
    <source>
        <dbReference type="ARBA" id="ARBA00022475"/>
    </source>
</evidence>
<protein>
    <submittedName>
        <fullName evidence="8">MFS transporter</fullName>
    </submittedName>
</protein>
<keyword evidence="4 7" id="KW-1133">Transmembrane helix</keyword>
<dbReference type="AlphaFoldDB" id="A0A2S6H0U6"/>
<dbReference type="PANTHER" id="PTHR23513">
    <property type="entry name" value="INTEGRAL MEMBRANE EFFLUX PROTEIN-RELATED"/>
    <property type="match status" value="1"/>
</dbReference>
<dbReference type="SUPFAM" id="SSF103473">
    <property type="entry name" value="MFS general substrate transporter"/>
    <property type="match status" value="1"/>
</dbReference>
<feature type="transmembrane region" description="Helical" evidence="7">
    <location>
        <begin position="344"/>
        <end position="365"/>
    </location>
</feature>
<dbReference type="InterPro" id="IPR011701">
    <property type="entry name" value="MFS"/>
</dbReference>
<feature type="region of interest" description="Disordered" evidence="6">
    <location>
        <begin position="394"/>
        <end position="422"/>
    </location>
</feature>
<keyword evidence="3 7" id="KW-0812">Transmembrane</keyword>
<dbReference type="OrthoDB" id="3811961at2"/>
<dbReference type="CDD" id="cd06173">
    <property type="entry name" value="MFS_MefA_like"/>
    <property type="match status" value="1"/>
</dbReference>
<feature type="transmembrane region" description="Helical" evidence="7">
    <location>
        <begin position="218"/>
        <end position="237"/>
    </location>
</feature>
<dbReference type="EMBL" id="PTIX01000001">
    <property type="protein sequence ID" value="PPK71105.1"/>
    <property type="molecule type" value="Genomic_DNA"/>
</dbReference>
<evidence type="ECO:0000313" key="8">
    <source>
        <dbReference type="EMBL" id="PPK71105.1"/>
    </source>
</evidence>